<evidence type="ECO:0000256" key="5">
    <source>
        <dbReference type="ARBA" id="ARBA00022989"/>
    </source>
</evidence>
<reference evidence="8" key="1">
    <citation type="journal article" date="2019" name="Emerg. Microbes Infect.">
        <title>Comprehensive subspecies identification of 175 nontuberculous mycobacteria species based on 7547 genomic profiles.</title>
        <authorList>
            <person name="Matsumoto Y."/>
            <person name="Kinjo T."/>
            <person name="Motooka D."/>
            <person name="Nabeya D."/>
            <person name="Jung N."/>
            <person name="Uechi K."/>
            <person name="Horii T."/>
            <person name="Iida T."/>
            <person name="Fujita J."/>
            <person name="Nakamura S."/>
        </authorList>
    </citation>
    <scope>NUCLEOTIDE SEQUENCE [LARGE SCALE GENOMIC DNA]</scope>
    <source>
        <strain evidence="8">JCM 13671</strain>
    </source>
</reference>
<evidence type="ECO:0000256" key="6">
    <source>
        <dbReference type="ARBA" id="ARBA00023136"/>
    </source>
</evidence>
<feature type="transmembrane region" description="Helical" evidence="7">
    <location>
        <begin position="178"/>
        <end position="198"/>
    </location>
</feature>
<evidence type="ECO:0000256" key="4">
    <source>
        <dbReference type="ARBA" id="ARBA00022692"/>
    </source>
</evidence>
<gene>
    <name evidence="8" type="ORF">MCNF_18580</name>
</gene>
<reference evidence="8" key="2">
    <citation type="submission" date="2020-02" db="EMBL/GenBank/DDBJ databases">
        <authorList>
            <person name="Matsumoto Y."/>
            <person name="Motooka D."/>
            <person name="Nakamura S."/>
        </authorList>
    </citation>
    <scope>NUCLEOTIDE SEQUENCE</scope>
    <source>
        <strain evidence="8">JCM 13671</strain>
    </source>
</reference>
<evidence type="ECO:0000313" key="8">
    <source>
        <dbReference type="EMBL" id="BBZ33253.1"/>
    </source>
</evidence>
<dbReference type="RefSeq" id="WP_085155519.1">
    <property type="nucleotide sequence ID" value="NZ_AP022612.1"/>
</dbReference>
<dbReference type="Pfam" id="PF00528">
    <property type="entry name" value="BPD_transp_1"/>
    <property type="match status" value="1"/>
</dbReference>
<feature type="transmembrane region" description="Helical" evidence="7">
    <location>
        <begin position="131"/>
        <end position="149"/>
    </location>
</feature>
<dbReference type="GO" id="GO:0005886">
    <property type="term" value="C:plasma membrane"/>
    <property type="evidence" value="ECO:0007669"/>
    <property type="project" value="UniProtKB-SubCell"/>
</dbReference>
<protein>
    <submittedName>
        <fullName evidence="8">ABC transporter permease</fullName>
    </submittedName>
</protein>
<organism evidence="8 9">
    <name type="scientific">Mycolicibacterium confluentis</name>
    <dbReference type="NCBI Taxonomy" id="28047"/>
    <lineage>
        <taxon>Bacteria</taxon>
        <taxon>Bacillati</taxon>
        <taxon>Actinomycetota</taxon>
        <taxon>Actinomycetes</taxon>
        <taxon>Mycobacteriales</taxon>
        <taxon>Mycobacteriaceae</taxon>
        <taxon>Mycolicibacterium</taxon>
    </lineage>
</organism>
<dbReference type="AlphaFoldDB" id="A0A7I7XW41"/>
<evidence type="ECO:0000256" key="3">
    <source>
        <dbReference type="ARBA" id="ARBA00022475"/>
    </source>
</evidence>
<dbReference type="CDD" id="cd06261">
    <property type="entry name" value="TM_PBP2"/>
    <property type="match status" value="1"/>
</dbReference>
<keyword evidence="3" id="KW-1003">Cell membrane</keyword>
<comment type="similarity">
    <text evidence="7">Belongs to the binding-protein-dependent transport system permease family.</text>
</comment>
<comment type="subcellular location">
    <subcellularLocation>
        <location evidence="1 7">Cell membrane</location>
        <topology evidence="1 7">Multi-pass membrane protein</topology>
    </subcellularLocation>
</comment>
<dbReference type="InterPro" id="IPR000515">
    <property type="entry name" value="MetI-like"/>
</dbReference>
<dbReference type="EMBL" id="AP022612">
    <property type="protein sequence ID" value="BBZ33253.1"/>
    <property type="molecule type" value="Genomic_DNA"/>
</dbReference>
<evidence type="ECO:0000313" key="9">
    <source>
        <dbReference type="Proteomes" id="UP000466931"/>
    </source>
</evidence>
<dbReference type="PANTHER" id="PTHR32243">
    <property type="entry name" value="MALTOSE TRANSPORT SYSTEM PERMEASE-RELATED"/>
    <property type="match status" value="1"/>
</dbReference>
<name>A0A7I7XW41_9MYCO</name>
<dbReference type="GO" id="GO:0055085">
    <property type="term" value="P:transmembrane transport"/>
    <property type="evidence" value="ECO:0007669"/>
    <property type="project" value="InterPro"/>
</dbReference>
<dbReference type="InterPro" id="IPR050901">
    <property type="entry name" value="BP-dep_ABC_trans_perm"/>
</dbReference>
<dbReference type="InterPro" id="IPR035906">
    <property type="entry name" value="MetI-like_sf"/>
</dbReference>
<dbReference type="SUPFAM" id="SSF161098">
    <property type="entry name" value="MetI-like"/>
    <property type="match status" value="1"/>
</dbReference>
<evidence type="ECO:0000256" key="2">
    <source>
        <dbReference type="ARBA" id="ARBA00022448"/>
    </source>
</evidence>
<dbReference type="Proteomes" id="UP000466931">
    <property type="component" value="Chromosome"/>
</dbReference>
<sequence length="267" mass="28440">MTRRSLIRVTLAAVVLIVLLPIGYLVSLSVRPPGDVLNSSLWPQEWTTSNFTSVFDTIALGTMLRNSWVSAVGAALLAVAIATPAAYFTARRFNGERLLTALLASYCAPPIVAIIPLFFLLRNLGLTNNVGGLILVNGIASVPVAAWLLDGFVRRIPVEIDEAAVIDGLSVAAAFRRAVLPLLWPGIVAALLVVFFLSYNDFLFAVYLAVTKESQTLTVGLSLFQGDRNVQFGQQAAAGLLGILPVYVLALAAQRFLVGGLTTGATK</sequence>
<dbReference type="PANTHER" id="PTHR32243:SF18">
    <property type="entry name" value="INNER MEMBRANE ABC TRANSPORTER PERMEASE PROTEIN YCJP"/>
    <property type="match status" value="1"/>
</dbReference>
<dbReference type="Gene3D" id="1.10.3720.10">
    <property type="entry name" value="MetI-like"/>
    <property type="match status" value="1"/>
</dbReference>
<keyword evidence="9" id="KW-1185">Reference proteome</keyword>
<feature type="transmembrane region" description="Helical" evidence="7">
    <location>
        <begin position="236"/>
        <end position="257"/>
    </location>
</feature>
<evidence type="ECO:0000256" key="1">
    <source>
        <dbReference type="ARBA" id="ARBA00004651"/>
    </source>
</evidence>
<proteinExistence type="inferred from homology"/>
<evidence type="ECO:0000256" key="7">
    <source>
        <dbReference type="RuleBase" id="RU363032"/>
    </source>
</evidence>
<dbReference type="PROSITE" id="PS50928">
    <property type="entry name" value="ABC_TM1"/>
    <property type="match status" value="1"/>
</dbReference>
<keyword evidence="4 7" id="KW-0812">Transmembrane</keyword>
<keyword evidence="2 7" id="KW-0813">Transport</keyword>
<dbReference type="OrthoDB" id="9794684at2"/>
<accession>A0A7I7XW41</accession>
<keyword evidence="6 7" id="KW-0472">Membrane</keyword>
<feature type="transmembrane region" description="Helical" evidence="7">
    <location>
        <begin position="68"/>
        <end position="87"/>
    </location>
</feature>
<feature type="transmembrane region" description="Helical" evidence="7">
    <location>
        <begin position="99"/>
        <end position="119"/>
    </location>
</feature>
<keyword evidence="5 7" id="KW-1133">Transmembrane helix</keyword>